<name>A0A2B4S3X0_STYPI</name>
<dbReference type="EMBL" id="LSMT01000216">
    <property type="protein sequence ID" value="PFX23165.1"/>
    <property type="molecule type" value="Genomic_DNA"/>
</dbReference>
<feature type="region of interest" description="Disordered" evidence="1">
    <location>
        <begin position="256"/>
        <end position="301"/>
    </location>
</feature>
<dbReference type="Proteomes" id="UP000225706">
    <property type="component" value="Unassembled WGS sequence"/>
</dbReference>
<feature type="compositionally biased region" description="Polar residues" evidence="1">
    <location>
        <begin position="256"/>
        <end position="270"/>
    </location>
</feature>
<dbReference type="Pfam" id="PF13837">
    <property type="entry name" value="Myb_DNA-bind_4"/>
    <property type="match status" value="1"/>
</dbReference>
<feature type="region of interest" description="Disordered" evidence="1">
    <location>
        <begin position="214"/>
        <end position="241"/>
    </location>
</feature>
<accession>A0A2B4S3X0</accession>
<feature type="compositionally biased region" description="Basic and acidic residues" evidence="1">
    <location>
        <begin position="393"/>
        <end position="409"/>
    </location>
</feature>
<dbReference type="PANTHER" id="PTHR31307">
    <property type="entry name" value="TRIHELIX TRANSCRIPTION FACTOR ASIL2"/>
    <property type="match status" value="1"/>
</dbReference>
<sequence length="472" mass="53203">MDKSDSSPLSKLEHFSQFTASMLSPSGSDKTGGPGQPLHGRFSSEMLALERSALSQSKVINSKFPEQATESRFGAFTGISFDGQGSPSAAHSSSPADSFISAMPIKPGRSPNWSDAETRFLITFWAEEYQNISQQRNAKAWDVVARLLNQKLAQCGFETFRSGQQCKGRMKSVVFDYKTTKKRIDSGEDDRTCEYFHEIDEVLGKTFGNNGIDGIESSSAVTQEDERKSSTNGENEENNDCEDIVVVNIPTSGSLSVETTTGLTGVSEASRSLPEQRELLMRREPPKKKSKRKASTEEDEDASMLRFLKNYMEESDKRDREFLLQMARIDHEREDRNFERTMKMMMEIAKVFKSSVANTPDNHKGTGMSSVPHHHSGDARFASEHGMGSPRAGDTRETPLNRESRKRVNDSSAQDDNGKPLQFLRDYMEESDRKDREFLLQMTRLDHEREERSSEQTMRLMLEVAKVFRSGN</sequence>
<evidence type="ECO:0000313" key="4">
    <source>
        <dbReference type="Proteomes" id="UP000225706"/>
    </source>
</evidence>
<protein>
    <recommendedName>
        <fullName evidence="2">Myb/SANT-like DNA-binding domain-containing protein</fullName>
    </recommendedName>
</protein>
<feature type="compositionally biased region" description="Polar residues" evidence="1">
    <location>
        <begin position="20"/>
        <end position="29"/>
    </location>
</feature>
<dbReference type="InterPro" id="IPR044823">
    <property type="entry name" value="ASIL1/2-like"/>
</dbReference>
<dbReference type="OrthoDB" id="5979004at2759"/>
<comment type="caution">
    <text evidence="3">The sequence shown here is derived from an EMBL/GenBank/DDBJ whole genome shotgun (WGS) entry which is preliminary data.</text>
</comment>
<dbReference type="AlphaFoldDB" id="A0A2B4S3X0"/>
<reference evidence="4" key="1">
    <citation type="journal article" date="2017" name="bioRxiv">
        <title>Comparative analysis of the genomes of Stylophora pistillata and Acropora digitifera provides evidence for extensive differences between species of corals.</title>
        <authorList>
            <person name="Voolstra C.R."/>
            <person name="Li Y."/>
            <person name="Liew Y.J."/>
            <person name="Baumgarten S."/>
            <person name="Zoccola D."/>
            <person name="Flot J.-F."/>
            <person name="Tambutte S."/>
            <person name="Allemand D."/>
            <person name="Aranda M."/>
        </authorList>
    </citation>
    <scope>NUCLEOTIDE SEQUENCE [LARGE SCALE GENOMIC DNA]</scope>
</reference>
<gene>
    <name evidence="3" type="ORF">AWC38_SpisGene12305</name>
</gene>
<evidence type="ECO:0000313" key="3">
    <source>
        <dbReference type="EMBL" id="PFX23165.1"/>
    </source>
</evidence>
<dbReference type="InterPro" id="IPR044822">
    <property type="entry name" value="Myb_DNA-bind_4"/>
</dbReference>
<feature type="region of interest" description="Disordered" evidence="1">
    <location>
        <begin position="20"/>
        <end position="42"/>
    </location>
</feature>
<feature type="domain" description="Myb/SANT-like DNA-binding" evidence="2">
    <location>
        <begin position="111"/>
        <end position="202"/>
    </location>
</feature>
<keyword evidence="4" id="KW-1185">Reference proteome</keyword>
<dbReference type="Gene3D" id="1.10.10.60">
    <property type="entry name" value="Homeodomain-like"/>
    <property type="match status" value="1"/>
</dbReference>
<proteinExistence type="predicted"/>
<dbReference type="PANTHER" id="PTHR31307:SF4">
    <property type="entry name" value="TRIHELIX TRANSCRIPTION FACTOR ASIL2"/>
    <property type="match status" value="1"/>
</dbReference>
<organism evidence="3 4">
    <name type="scientific">Stylophora pistillata</name>
    <name type="common">Smooth cauliflower coral</name>
    <dbReference type="NCBI Taxonomy" id="50429"/>
    <lineage>
        <taxon>Eukaryota</taxon>
        <taxon>Metazoa</taxon>
        <taxon>Cnidaria</taxon>
        <taxon>Anthozoa</taxon>
        <taxon>Hexacorallia</taxon>
        <taxon>Scleractinia</taxon>
        <taxon>Astrocoeniina</taxon>
        <taxon>Pocilloporidae</taxon>
        <taxon>Stylophora</taxon>
    </lineage>
</organism>
<evidence type="ECO:0000256" key="1">
    <source>
        <dbReference type="SAM" id="MobiDB-lite"/>
    </source>
</evidence>
<evidence type="ECO:0000259" key="2">
    <source>
        <dbReference type="Pfam" id="PF13837"/>
    </source>
</evidence>
<feature type="region of interest" description="Disordered" evidence="1">
    <location>
        <begin position="357"/>
        <end position="422"/>
    </location>
</feature>
<feature type="compositionally biased region" description="Basic and acidic residues" evidence="1">
    <location>
        <begin position="274"/>
        <end position="284"/>
    </location>
</feature>